<dbReference type="GO" id="GO:0003677">
    <property type="term" value="F:DNA binding"/>
    <property type="evidence" value="ECO:0007669"/>
    <property type="project" value="UniProtKB-KW"/>
</dbReference>
<feature type="domain" description="HTH marR-type" evidence="1">
    <location>
        <begin position="12"/>
        <end position="143"/>
    </location>
</feature>
<protein>
    <submittedName>
        <fullName evidence="2">DNA-binding transcriptional regulator, MarR family</fullName>
    </submittedName>
</protein>
<dbReference type="InterPro" id="IPR036388">
    <property type="entry name" value="WH-like_DNA-bd_sf"/>
</dbReference>
<evidence type="ECO:0000313" key="3">
    <source>
        <dbReference type="Proteomes" id="UP000236754"/>
    </source>
</evidence>
<dbReference type="InterPro" id="IPR036390">
    <property type="entry name" value="WH_DNA-bd_sf"/>
</dbReference>
<dbReference type="InterPro" id="IPR052526">
    <property type="entry name" value="HTH-type_Bedaq_tolerance"/>
</dbReference>
<dbReference type="PROSITE" id="PS50995">
    <property type="entry name" value="HTH_MARR_2"/>
    <property type="match status" value="1"/>
</dbReference>
<sequence length="149" mass="16254">MGADEELVNETAVELTTAMMRLRARLRSESAPDEMPWTWSQLTTLGRVVELEPTTTSALAQAEHVRRQSMAETLSALRAHNLITSEQDPSDGRKVLISATPEGRALIATIPAAREAWLAGALRRLLQPGEQQVLLQAAAIMIRVADAES</sequence>
<dbReference type="GO" id="GO:0003700">
    <property type="term" value="F:DNA-binding transcription factor activity"/>
    <property type="evidence" value="ECO:0007669"/>
    <property type="project" value="InterPro"/>
</dbReference>
<dbReference type="Pfam" id="PF01047">
    <property type="entry name" value="MarR"/>
    <property type="match status" value="1"/>
</dbReference>
<keyword evidence="3" id="KW-1185">Reference proteome</keyword>
<evidence type="ECO:0000313" key="2">
    <source>
        <dbReference type="EMBL" id="SEG94990.1"/>
    </source>
</evidence>
<dbReference type="OrthoDB" id="3215377at2"/>
<dbReference type="PANTHER" id="PTHR39515:SF2">
    <property type="entry name" value="HTH-TYPE TRANSCRIPTIONAL REGULATOR RV0880"/>
    <property type="match status" value="1"/>
</dbReference>
<dbReference type="SUPFAM" id="SSF46785">
    <property type="entry name" value="Winged helix' DNA-binding domain"/>
    <property type="match status" value="1"/>
</dbReference>
<organism evidence="2 3">
    <name type="scientific">Actinacidiphila yanglinensis</name>
    <dbReference type="NCBI Taxonomy" id="310779"/>
    <lineage>
        <taxon>Bacteria</taxon>
        <taxon>Bacillati</taxon>
        <taxon>Actinomycetota</taxon>
        <taxon>Actinomycetes</taxon>
        <taxon>Kitasatosporales</taxon>
        <taxon>Streptomycetaceae</taxon>
        <taxon>Actinacidiphila</taxon>
    </lineage>
</organism>
<gene>
    <name evidence="2" type="ORF">SAMN05216223_13191</name>
</gene>
<dbReference type="EMBL" id="FNVU01000031">
    <property type="protein sequence ID" value="SEG94990.1"/>
    <property type="molecule type" value="Genomic_DNA"/>
</dbReference>
<evidence type="ECO:0000259" key="1">
    <source>
        <dbReference type="PROSITE" id="PS50995"/>
    </source>
</evidence>
<dbReference type="Gene3D" id="1.10.10.10">
    <property type="entry name" value="Winged helix-like DNA-binding domain superfamily/Winged helix DNA-binding domain"/>
    <property type="match status" value="1"/>
</dbReference>
<proteinExistence type="predicted"/>
<dbReference type="PANTHER" id="PTHR39515">
    <property type="entry name" value="CONSERVED PROTEIN"/>
    <property type="match status" value="1"/>
</dbReference>
<dbReference type="Proteomes" id="UP000236754">
    <property type="component" value="Unassembled WGS sequence"/>
</dbReference>
<dbReference type="RefSeq" id="WP_103890912.1">
    <property type="nucleotide sequence ID" value="NZ_FNVU01000031.1"/>
</dbReference>
<dbReference type="InterPro" id="IPR000835">
    <property type="entry name" value="HTH_MarR-typ"/>
</dbReference>
<dbReference type="AlphaFoldDB" id="A0A1H6EB40"/>
<accession>A0A1H6EB40</accession>
<dbReference type="SMART" id="SM00347">
    <property type="entry name" value="HTH_MARR"/>
    <property type="match status" value="1"/>
</dbReference>
<name>A0A1H6EB40_9ACTN</name>
<reference evidence="2 3" key="1">
    <citation type="submission" date="2016-10" db="EMBL/GenBank/DDBJ databases">
        <authorList>
            <person name="de Groot N.N."/>
        </authorList>
    </citation>
    <scope>NUCLEOTIDE SEQUENCE [LARGE SCALE GENOMIC DNA]</scope>
    <source>
        <strain evidence="2 3">CGMCC 4.2023</strain>
    </source>
</reference>
<keyword evidence="2" id="KW-0238">DNA-binding</keyword>